<dbReference type="OrthoDB" id="166349at2759"/>
<reference evidence="2 3" key="1">
    <citation type="submission" date="2013-11" db="EMBL/GenBank/DDBJ databases">
        <title>The Genome Sequence of Phytophthora parasitica P1976.</title>
        <authorList>
            <consortium name="The Broad Institute Genomics Platform"/>
            <person name="Russ C."/>
            <person name="Tyler B."/>
            <person name="Panabieres F."/>
            <person name="Shan W."/>
            <person name="Tripathy S."/>
            <person name="Grunwald N."/>
            <person name="Machado M."/>
            <person name="Johnson C.S."/>
            <person name="Walker B."/>
            <person name="Young S."/>
            <person name="Zeng Q."/>
            <person name="Gargeya S."/>
            <person name="Fitzgerald M."/>
            <person name="Haas B."/>
            <person name="Abouelleil A."/>
            <person name="Allen A.W."/>
            <person name="Alvarado L."/>
            <person name="Arachchi H.M."/>
            <person name="Berlin A.M."/>
            <person name="Chapman S.B."/>
            <person name="Gainer-Dewar J."/>
            <person name="Goldberg J."/>
            <person name="Griggs A."/>
            <person name="Gujja S."/>
            <person name="Hansen M."/>
            <person name="Howarth C."/>
            <person name="Imamovic A."/>
            <person name="Ireland A."/>
            <person name="Larimer J."/>
            <person name="McCowan C."/>
            <person name="Murphy C."/>
            <person name="Pearson M."/>
            <person name="Poon T.W."/>
            <person name="Priest M."/>
            <person name="Roberts A."/>
            <person name="Saif S."/>
            <person name="Shea T."/>
            <person name="Sisk P."/>
            <person name="Sykes S."/>
            <person name="Wortman J."/>
            <person name="Nusbaum C."/>
            <person name="Birren B."/>
        </authorList>
    </citation>
    <scope>NUCLEOTIDE SEQUENCE [LARGE SCALE GENOMIC DNA]</scope>
    <source>
        <strain evidence="2 3">P1976</strain>
    </source>
</reference>
<feature type="compositionally biased region" description="Basic and acidic residues" evidence="1">
    <location>
        <begin position="199"/>
        <end position="218"/>
    </location>
</feature>
<name>A0A080Z6H6_PHYNI</name>
<accession>A0A080Z6H6</accession>
<proteinExistence type="predicted"/>
<comment type="caution">
    <text evidence="2">The sequence shown here is derived from an EMBL/GenBank/DDBJ whole genome shotgun (WGS) entry which is preliminary data.</text>
</comment>
<feature type="region of interest" description="Disordered" evidence="1">
    <location>
        <begin position="199"/>
        <end position="286"/>
    </location>
</feature>
<evidence type="ECO:0000313" key="2">
    <source>
        <dbReference type="EMBL" id="ETO62237.1"/>
    </source>
</evidence>
<feature type="compositionally biased region" description="Basic and acidic residues" evidence="1">
    <location>
        <begin position="261"/>
        <end position="272"/>
    </location>
</feature>
<dbReference type="Proteomes" id="UP000028582">
    <property type="component" value="Unassembled WGS sequence"/>
</dbReference>
<evidence type="ECO:0000256" key="1">
    <source>
        <dbReference type="SAM" id="MobiDB-lite"/>
    </source>
</evidence>
<evidence type="ECO:0000313" key="3">
    <source>
        <dbReference type="Proteomes" id="UP000028582"/>
    </source>
</evidence>
<protein>
    <submittedName>
        <fullName evidence="2">Uncharacterized protein</fullName>
    </submittedName>
</protein>
<organism evidence="2 3">
    <name type="scientific">Phytophthora nicotianae P1976</name>
    <dbReference type="NCBI Taxonomy" id="1317066"/>
    <lineage>
        <taxon>Eukaryota</taxon>
        <taxon>Sar</taxon>
        <taxon>Stramenopiles</taxon>
        <taxon>Oomycota</taxon>
        <taxon>Peronosporomycetes</taxon>
        <taxon>Peronosporales</taxon>
        <taxon>Peronosporaceae</taxon>
        <taxon>Phytophthora</taxon>
    </lineage>
</organism>
<feature type="compositionally biased region" description="Low complexity" evidence="1">
    <location>
        <begin position="226"/>
        <end position="236"/>
    </location>
</feature>
<gene>
    <name evidence="2" type="ORF">F444_19835</name>
</gene>
<sequence length="374" mass="42938">MEDKKSTSRDVVFQVTTREKTDDEDREYIKVTLPRFSGGTAKDWLKWSHQFTRLCQLKKWQSDEKDLHLQLVLEDEALEAWITASDDLDMNSGTQFAKAYIRWGRMYVPRTYSEQLEEELFMFTKRRSETVSQCNQRMREIARMLHDLPTNPMVLDDKSMIRYSKRPIPKEWKRAYEYSGIAFSSMPQAVQYFERIEQSERRQGKEHGGGKQKTDKSGKQGGNSGKSGNSKGNNKNFKTPEKSSPDPNGKWCKLHNTSSHSDSECFTQKKYEQSGNQKSKLKKKTEAGKLTRVVEAEPDYSYSDDSEGKMITSLMKESSVSRQSDAATDEIVQDEGRRVALLDTGCGTSYINSKLLSANKKLGFQKTSSSMQFE</sequence>
<dbReference type="AlphaFoldDB" id="A0A080Z6H6"/>
<dbReference type="EMBL" id="ANJA01003629">
    <property type="protein sequence ID" value="ETO62237.1"/>
    <property type="molecule type" value="Genomic_DNA"/>
</dbReference>